<feature type="compositionally biased region" description="Low complexity" evidence="6">
    <location>
        <begin position="23"/>
        <end position="61"/>
    </location>
</feature>
<evidence type="ECO:0000259" key="8">
    <source>
        <dbReference type="PROSITE" id="PS50882"/>
    </source>
</evidence>
<dbReference type="InterPro" id="IPR045168">
    <property type="entry name" value="YTH_prot"/>
</dbReference>
<proteinExistence type="predicted"/>
<feature type="domain" description="C3H1-type" evidence="7">
    <location>
        <begin position="69"/>
        <end position="96"/>
    </location>
</feature>
<keyword evidence="4 5" id="KW-0862">Zinc</keyword>
<dbReference type="FunFam" id="4.10.1000.10:FF:000017">
    <property type="entry name" value="Cleavage and polyadenylation specificity factor 30 kDa subunit"/>
    <property type="match status" value="1"/>
</dbReference>
<dbReference type="OrthoDB" id="306690at2759"/>
<evidence type="ECO:0000256" key="2">
    <source>
        <dbReference type="ARBA" id="ARBA00022737"/>
    </source>
</evidence>
<dbReference type="InterPro" id="IPR007275">
    <property type="entry name" value="YTH_domain"/>
</dbReference>
<feature type="compositionally biased region" description="Basic and acidic residues" evidence="6">
    <location>
        <begin position="678"/>
        <end position="695"/>
    </location>
</feature>
<evidence type="ECO:0000256" key="6">
    <source>
        <dbReference type="SAM" id="MobiDB-lite"/>
    </source>
</evidence>
<evidence type="ECO:0000256" key="3">
    <source>
        <dbReference type="ARBA" id="ARBA00022771"/>
    </source>
</evidence>
<accession>A0A835JDB1</accession>
<evidence type="ECO:0000259" key="7">
    <source>
        <dbReference type="PROSITE" id="PS50103"/>
    </source>
</evidence>
<dbReference type="SMART" id="SM00356">
    <property type="entry name" value="ZnF_C3H1"/>
    <property type="match status" value="3"/>
</dbReference>
<keyword evidence="3 5" id="KW-0863">Zinc-finger</keyword>
<feature type="domain" description="YTH" evidence="8">
    <location>
        <begin position="299"/>
        <end position="434"/>
    </location>
</feature>
<feature type="region of interest" description="Disordered" evidence="6">
    <location>
        <begin position="23"/>
        <end position="62"/>
    </location>
</feature>
<evidence type="ECO:0000313" key="9">
    <source>
        <dbReference type="EMBL" id="KAF9666474.1"/>
    </source>
</evidence>
<comment type="caution">
    <text evidence="9">The sequence shown here is derived from an EMBL/GenBank/DDBJ whole genome shotgun (WGS) entry which is preliminary data.</text>
</comment>
<feature type="zinc finger region" description="C3H1-type" evidence="5">
    <location>
        <begin position="69"/>
        <end position="96"/>
    </location>
</feature>
<dbReference type="GO" id="GO:0008270">
    <property type="term" value="F:zinc ion binding"/>
    <property type="evidence" value="ECO:0007669"/>
    <property type="project" value="UniProtKB-KW"/>
</dbReference>
<organism evidence="9 10">
    <name type="scientific">Salix dunnii</name>
    <dbReference type="NCBI Taxonomy" id="1413687"/>
    <lineage>
        <taxon>Eukaryota</taxon>
        <taxon>Viridiplantae</taxon>
        <taxon>Streptophyta</taxon>
        <taxon>Embryophyta</taxon>
        <taxon>Tracheophyta</taxon>
        <taxon>Spermatophyta</taxon>
        <taxon>Magnoliopsida</taxon>
        <taxon>eudicotyledons</taxon>
        <taxon>Gunneridae</taxon>
        <taxon>Pentapetalae</taxon>
        <taxon>rosids</taxon>
        <taxon>fabids</taxon>
        <taxon>Malpighiales</taxon>
        <taxon>Salicaceae</taxon>
        <taxon>Saliceae</taxon>
        <taxon>Salix</taxon>
    </lineage>
</organism>
<dbReference type="PROSITE" id="PS50103">
    <property type="entry name" value="ZF_C3H1"/>
    <property type="match status" value="2"/>
</dbReference>
<feature type="compositionally biased region" description="Basic residues" evidence="6">
    <location>
        <begin position="716"/>
        <end position="727"/>
    </location>
</feature>
<dbReference type="GO" id="GO:0048024">
    <property type="term" value="P:regulation of mRNA splicing, via spliceosome"/>
    <property type="evidence" value="ECO:0007669"/>
    <property type="project" value="TreeGrafter"/>
</dbReference>
<dbReference type="Proteomes" id="UP000657918">
    <property type="component" value="Chromosome 16"/>
</dbReference>
<evidence type="ECO:0000313" key="10">
    <source>
        <dbReference type="Proteomes" id="UP000657918"/>
    </source>
</evidence>
<feature type="domain" description="C3H1-type" evidence="7">
    <location>
        <begin position="123"/>
        <end position="150"/>
    </location>
</feature>
<dbReference type="GO" id="GO:0003729">
    <property type="term" value="F:mRNA binding"/>
    <property type="evidence" value="ECO:0007669"/>
    <property type="project" value="TreeGrafter"/>
</dbReference>
<dbReference type="Gene3D" id="4.10.1000.10">
    <property type="entry name" value="Zinc finger, CCCH-type"/>
    <property type="match status" value="1"/>
</dbReference>
<dbReference type="PANTHER" id="PTHR12357">
    <property type="entry name" value="YTH YT521-B HOMOLOGY DOMAIN-CONTAINING"/>
    <property type="match status" value="1"/>
</dbReference>
<dbReference type="CDD" id="cd21134">
    <property type="entry name" value="YTH"/>
    <property type="match status" value="1"/>
</dbReference>
<dbReference type="GO" id="GO:0000398">
    <property type="term" value="P:mRNA splicing, via spliceosome"/>
    <property type="evidence" value="ECO:0007669"/>
    <property type="project" value="TreeGrafter"/>
</dbReference>
<evidence type="ECO:0008006" key="11">
    <source>
        <dbReference type="Google" id="ProtNLM"/>
    </source>
</evidence>
<dbReference type="GO" id="GO:1990247">
    <property type="term" value="F:N6-methyladenosine-containing RNA reader activity"/>
    <property type="evidence" value="ECO:0007669"/>
    <property type="project" value="TreeGrafter"/>
</dbReference>
<gene>
    <name evidence="9" type="ORF">SADUNF_Sadunf16G0233000</name>
</gene>
<protein>
    <recommendedName>
        <fullName evidence="11">30-kDa cleavage and polyadenylation specificity factor 30</fullName>
    </recommendedName>
</protein>
<dbReference type="Gene3D" id="3.10.590.10">
    <property type="entry name" value="ph1033 like domains"/>
    <property type="match status" value="1"/>
</dbReference>
<keyword evidence="2" id="KW-0677">Repeat</keyword>
<dbReference type="AlphaFoldDB" id="A0A835JDB1"/>
<dbReference type="SUPFAM" id="SSF90229">
    <property type="entry name" value="CCCH zinc finger"/>
    <property type="match status" value="1"/>
</dbReference>
<dbReference type="InterPro" id="IPR036855">
    <property type="entry name" value="Znf_CCCH_sf"/>
</dbReference>
<evidence type="ECO:0000256" key="5">
    <source>
        <dbReference type="PROSITE-ProRule" id="PRU00723"/>
    </source>
</evidence>
<evidence type="ECO:0000256" key="4">
    <source>
        <dbReference type="ARBA" id="ARBA00022833"/>
    </source>
</evidence>
<dbReference type="PROSITE" id="PS50882">
    <property type="entry name" value="YTH"/>
    <property type="match status" value="1"/>
</dbReference>
<feature type="region of interest" description="Disordered" evidence="6">
    <location>
        <begin position="619"/>
        <end position="739"/>
    </location>
</feature>
<feature type="compositionally biased region" description="Acidic residues" evidence="6">
    <location>
        <begin position="474"/>
        <end position="493"/>
    </location>
</feature>
<keyword evidence="1 5" id="KW-0479">Metal-binding</keyword>
<dbReference type="Pfam" id="PF04146">
    <property type="entry name" value="YTH"/>
    <property type="match status" value="1"/>
</dbReference>
<dbReference type="GO" id="GO:0005654">
    <property type="term" value="C:nucleoplasm"/>
    <property type="evidence" value="ECO:0007669"/>
    <property type="project" value="TreeGrafter"/>
</dbReference>
<feature type="region of interest" description="Disordered" evidence="6">
    <location>
        <begin position="454"/>
        <end position="525"/>
    </location>
</feature>
<dbReference type="InterPro" id="IPR000571">
    <property type="entry name" value="Znf_CCCH"/>
</dbReference>
<dbReference type="PANTHER" id="PTHR12357:SF119">
    <property type="entry name" value="30-KDA CLEAVAGE AND POLYADENYLATION SPECIFICITY FACTOR 30"/>
    <property type="match status" value="1"/>
</dbReference>
<feature type="zinc finger region" description="C3H1-type" evidence="5">
    <location>
        <begin position="123"/>
        <end position="150"/>
    </location>
</feature>
<keyword evidence="10" id="KW-1185">Reference proteome</keyword>
<reference evidence="9 10" key="1">
    <citation type="submission" date="2020-10" db="EMBL/GenBank/DDBJ databases">
        <title>Plant Genome Project.</title>
        <authorList>
            <person name="Zhang R.-G."/>
        </authorList>
    </citation>
    <scope>NUCLEOTIDE SEQUENCE [LARGE SCALE GENOMIC DNA]</scope>
    <source>
        <strain evidence="9">FAFU-HL-1</strain>
        <tissue evidence="9">Leaf</tissue>
    </source>
</reference>
<dbReference type="EMBL" id="JADGMS010000016">
    <property type="protein sequence ID" value="KAF9666474.1"/>
    <property type="molecule type" value="Genomic_DNA"/>
</dbReference>
<sequence length="739" mass="81187">MEDSEGVLSFDFEGGLDSGPANPIASIPAIPSANHGATTGAAPNTTNTATSNATNSNSGAADIHAGRRSFRQTVCRHWLRSLCMKGDACGFLHQYDKSRMPVCRFFRLYGECREQDCVYKHTNEDIKECNMYKLGFCPNGPDCRYRHAKLPGPPPPVEEVVQKIQQLNSYNHGTSNKNFQQRNADPSMTALTVICNEVQWMGENISWDLADIMNDAGKVGNILSGMIYRGVVASFHVYHLLILFNMKSQQIKNIGPPFVAAFYIEKCFLLHYGVMLQISGLGFVSDWLFIVDVFGTEHAKYFIVKSCNRENLELSVQQGVWATQRSNEVKLNEALDSSDNVILIFSVNRTRHFQGCAKMTSKIGASVGGGNWKYAHGTAHYGRNFSVKWLKLCELSFHKTRHLRNPFNENLPVKISRDCQELEPSIGEQLASLLYLEPDSELMAISLAAEAKREEEKEKGVNPDSGGENPDIVPFEDNEEEEEEESEEEEEEAFAQPLGPAAQGRGRGRGMMWPSHNPMARGARPIPGIRGFPPMMMGADGFSYGAVTPDSFGMPDLFGVASRGFPPYGPRFSSDFTGAPSGMMFPGRPSQPGAVFPAGGYGMMMGPGRAPFIGGMGPTASNLLRGPRPGGMFAPFPAPSSQNNSRSVKRDQRAAANDRNERHGVESDVARGAAGESNDDRKYLQETLRASHEDQFGAVNSIRNDESESEDEAPRRSRHGEGKKKRRGSGDDATPGSDH</sequence>
<name>A0A835JDB1_9ROSI</name>
<feature type="compositionally biased region" description="Basic and acidic residues" evidence="6">
    <location>
        <begin position="648"/>
        <end position="669"/>
    </location>
</feature>
<evidence type="ECO:0000256" key="1">
    <source>
        <dbReference type="ARBA" id="ARBA00022723"/>
    </source>
</evidence>